<comment type="caution">
    <text evidence="1">The sequence shown here is derived from an EMBL/GenBank/DDBJ whole genome shotgun (WGS) entry which is preliminary data.</text>
</comment>
<sequence>MADHRDISSVEVMGNTARTLFGVVGLLEQETRRIITAHGIPALAQQAWYPLQKLLLCLNDIRSHIGPYTVHALGRHTARHITFAPSVDSFGESLFSLNEVYRMHHRGSGEIGGFHYQPQSGRSAHVRCDNPYPCEFDQGLLESLFELFPPPESFRLRVTHAPASCRSKAADTCVYHLQW</sequence>
<dbReference type="RefSeq" id="WP_272143041.1">
    <property type="nucleotide sequence ID" value="NZ_JAQNDM010000002.1"/>
</dbReference>
<organism evidence="1 2">
    <name type="scientific">Stigmatella ashevillensis</name>
    <dbReference type="NCBI Taxonomy" id="2995309"/>
    <lineage>
        <taxon>Bacteria</taxon>
        <taxon>Pseudomonadati</taxon>
        <taxon>Myxococcota</taxon>
        <taxon>Myxococcia</taxon>
        <taxon>Myxococcales</taxon>
        <taxon>Cystobacterineae</taxon>
        <taxon>Archangiaceae</taxon>
        <taxon>Stigmatella</taxon>
    </lineage>
</organism>
<dbReference type="Proteomes" id="UP001221838">
    <property type="component" value="Unassembled WGS sequence"/>
</dbReference>
<accession>A0ABT5DIC1</accession>
<proteinExistence type="predicted"/>
<name>A0ABT5DIC1_9BACT</name>
<evidence type="ECO:0000313" key="1">
    <source>
        <dbReference type="EMBL" id="MDC0712895.1"/>
    </source>
</evidence>
<protein>
    <submittedName>
        <fullName evidence="1">Uncharacterized protein</fullName>
    </submittedName>
</protein>
<gene>
    <name evidence="1" type="ORF">POL68_30820</name>
</gene>
<evidence type="ECO:0000313" key="2">
    <source>
        <dbReference type="Proteomes" id="UP001221838"/>
    </source>
</evidence>
<keyword evidence="2" id="KW-1185">Reference proteome</keyword>
<dbReference type="EMBL" id="JAQNDM010000002">
    <property type="protein sequence ID" value="MDC0712895.1"/>
    <property type="molecule type" value="Genomic_DNA"/>
</dbReference>
<reference evidence="1 2" key="1">
    <citation type="submission" date="2022-11" db="EMBL/GenBank/DDBJ databases">
        <title>Minimal conservation of predation-associated metabolite biosynthetic gene clusters underscores biosynthetic potential of Myxococcota including descriptions for ten novel species: Archangium lansinium sp. nov., Myxococcus landrumus sp. nov., Nannocystis bai.</title>
        <authorList>
            <person name="Ahearne A."/>
            <person name="Stevens C."/>
            <person name="Dowd S."/>
        </authorList>
    </citation>
    <scope>NUCLEOTIDE SEQUENCE [LARGE SCALE GENOMIC DNA]</scope>
    <source>
        <strain evidence="1 2">NCWAL01</strain>
    </source>
</reference>